<evidence type="ECO:0000313" key="3">
    <source>
        <dbReference type="EMBL" id="MBB4064484.1"/>
    </source>
</evidence>
<keyword evidence="2" id="KW-0812">Transmembrane</keyword>
<dbReference type="Proteomes" id="UP000528286">
    <property type="component" value="Unassembled WGS sequence"/>
</dbReference>
<gene>
    <name evidence="3" type="ORF">GGR23_001661</name>
</gene>
<dbReference type="AlphaFoldDB" id="A0A7W6J462"/>
<comment type="caution">
    <text evidence="3">The sequence shown here is derived from an EMBL/GenBank/DDBJ whole genome shotgun (WGS) entry which is preliminary data.</text>
</comment>
<feature type="region of interest" description="Disordered" evidence="1">
    <location>
        <begin position="195"/>
        <end position="221"/>
    </location>
</feature>
<keyword evidence="2" id="KW-1133">Transmembrane helix</keyword>
<accession>A0A7W6J462</accession>
<feature type="transmembrane region" description="Helical" evidence="2">
    <location>
        <begin position="78"/>
        <end position="98"/>
    </location>
</feature>
<keyword evidence="4" id="KW-1185">Reference proteome</keyword>
<sequence length="301" mass="32099">MMIRFERPVSRSAYLARRLGHMGFLLTLAALVTHRFGLIATPSFVALVMVSAVFAAAAVVFALVGLQRLWQVGAEGGLAAMRALLVSLLPLSLVGLAVEGARTTPDIADISTDRREPPAWIEPPRANQVFLPPPDRSPAAIARAETAYPDLTGRRYEGALDRVYRAVTKVAAQERIAILSESGIEKAVDLEDAPLPERPDTAAVGDAPAETPAIGPVPLERPDAALGPVPRGDVLLQGEKKTLVLGLPFDVVIRLREDAETTSVDIRVAARYGNRDFGMGAEIAESYLRALDAELLGIAGS</sequence>
<evidence type="ECO:0000256" key="1">
    <source>
        <dbReference type="SAM" id="MobiDB-lite"/>
    </source>
</evidence>
<reference evidence="3 4" key="1">
    <citation type="submission" date="2020-08" db="EMBL/GenBank/DDBJ databases">
        <title>Genomic Encyclopedia of Type Strains, Phase IV (KMG-IV): sequencing the most valuable type-strain genomes for metagenomic binning, comparative biology and taxonomic classification.</title>
        <authorList>
            <person name="Goeker M."/>
        </authorList>
    </citation>
    <scope>NUCLEOTIDE SEQUENCE [LARGE SCALE GENOMIC DNA]</scope>
    <source>
        <strain evidence="3 4">DSM 29853</strain>
    </source>
</reference>
<evidence type="ECO:0000256" key="2">
    <source>
        <dbReference type="SAM" id="Phobius"/>
    </source>
</evidence>
<proteinExistence type="predicted"/>
<evidence type="ECO:0000313" key="4">
    <source>
        <dbReference type="Proteomes" id="UP000528286"/>
    </source>
</evidence>
<protein>
    <recommendedName>
        <fullName evidence="5">DUF1499 domain-containing protein</fullName>
    </recommendedName>
</protein>
<dbReference type="EMBL" id="JACIEZ010000002">
    <property type="protein sequence ID" value="MBB4064484.1"/>
    <property type="molecule type" value="Genomic_DNA"/>
</dbReference>
<keyword evidence="2" id="KW-0472">Membrane</keyword>
<name>A0A7W6J462_9HYPH</name>
<dbReference type="InterPro" id="IPR010865">
    <property type="entry name" value="DUF1499"/>
</dbReference>
<dbReference type="Pfam" id="PF07386">
    <property type="entry name" value="DUF1499"/>
    <property type="match status" value="1"/>
</dbReference>
<feature type="transmembrane region" description="Helical" evidence="2">
    <location>
        <begin position="45"/>
        <end position="66"/>
    </location>
</feature>
<dbReference type="RefSeq" id="WP_183365700.1">
    <property type="nucleotide sequence ID" value="NZ_JACIEZ010000002.1"/>
</dbReference>
<evidence type="ECO:0008006" key="5">
    <source>
        <dbReference type="Google" id="ProtNLM"/>
    </source>
</evidence>
<organism evidence="3 4">
    <name type="scientific">Gellertiella hungarica</name>
    <dbReference type="NCBI Taxonomy" id="1572859"/>
    <lineage>
        <taxon>Bacteria</taxon>
        <taxon>Pseudomonadati</taxon>
        <taxon>Pseudomonadota</taxon>
        <taxon>Alphaproteobacteria</taxon>
        <taxon>Hyphomicrobiales</taxon>
        <taxon>Rhizobiaceae</taxon>
        <taxon>Gellertiella</taxon>
    </lineage>
</organism>